<keyword evidence="3" id="KW-0732">Signal</keyword>
<dbReference type="GO" id="GO:0031902">
    <property type="term" value="C:late endosome membrane"/>
    <property type="evidence" value="ECO:0007669"/>
    <property type="project" value="TreeGrafter"/>
</dbReference>
<keyword evidence="2 7" id="KW-0812">Transmembrane</keyword>
<feature type="transmembrane region" description="Helical" evidence="8">
    <location>
        <begin position="116"/>
        <end position="138"/>
    </location>
</feature>
<dbReference type="GO" id="GO:0072594">
    <property type="term" value="P:establishment of protein localization to organelle"/>
    <property type="evidence" value="ECO:0007669"/>
    <property type="project" value="TreeGrafter"/>
</dbReference>
<evidence type="ECO:0000256" key="6">
    <source>
        <dbReference type="ARBA" id="ARBA00023180"/>
    </source>
</evidence>
<protein>
    <submittedName>
        <fullName evidence="11">ZP domain-containing protein</fullName>
    </submittedName>
</protein>
<organism evidence="10 11">
    <name type="scientific">Angiostrongylus cantonensis</name>
    <name type="common">Rat lungworm</name>
    <dbReference type="NCBI Taxonomy" id="6313"/>
    <lineage>
        <taxon>Eukaryota</taxon>
        <taxon>Metazoa</taxon>
        <taxon>Ecdysozoa</taxon>
        <taxon>Nematoda</taxon>
        <taxon>Chromadorea</taxon>
        <taxon>Rhabditida</taxon>
        <taxon>Rhabditina</taxon>
        <taxon>Rhabditomorpha</taxon>
        <taxon>Strongyloidea</taxon>
        <taxon>Metastrongylidae</taxon>
        <taxon>Angiostrongylus</taxon>
    </lineage>
</organism>
<comment type="subcellular location">
    <subcellularLocation>
        <location evidence="1">Cell membrane</location>
        <topology evidence="1">Single-pass type I membrane protein</topology>
    </subcellularLocation>
    <subcellularLocation>
        <location evidence="7">Membrane</location>
        <topology evidence="7">Single-pass type I membrane protein</topology>
    </subcellularLocation>
</comment>
<evidence type="ECO:0000256" key="1">
    <source>
        <dbReference type="ARBA" id="ARBA00004251"/>
    </source>
</evidence>
<dbReference type="GO" id="GO:0005886">
    <property type="term" value="C:plasma membrane"/>
    <property type="evidence" value="ECO:0007669"/>
    <property type="project" value="TreeGrafter"/>
</dbReference>
<evidence type="ECO:0000256" key="8">
    <source>
        <dbReference type="SAM" id="Phobius"/>
    </source>
</evidence>
<keyword evidence="10" id="KW-1185">Reference proteome</keyword>
<dbReference type="InterPro" id="IPR048524">
    <property type="entry name" value="Lamp2-like_TM"/>
</dbReference>
<dbReference type="CDD" id="cd12087">
    <property type="entry name" value="TM_EGFR-like"/>
    <property type="match status" value="1"/>
</dbReference>
<dbReference type="PROSITE" id="PS51407">
    <property type="entry name" value="LAMP_3"/>
    <property type="match status" value="1"/>
</dbReference>
<feature type="transmembrane region" description="Helical" evidence="8">
    <location>
        <begin position="38"/>
        <end position="56"/>
    </location>
</feature>
<dbReference type="PRINTS" id="PR00336">
    <property type="entry name" value="LYSASSOCTDMP"/>
</dbReference>
<evidence type="ECO:0000256" key="3">
    <source>
        <dbReference type="ARBA" id="ARBA00022729"/>
    </source>
</evidence>
<reference evidence="10" key="1">
    <citation type="submission" date="2012-09" db="EMBL/GenBank/DDBJ databases">
        <authorList>
            <person name="Martin A.A."/>
        </authorList>
    </citation>
    <scope>NUCLEOTIDE SEQUENCE</scope>
</reference>
<reference evidence="11" key="2">
    <citation type="submission" date="2017-02" db="UniProtKB">
        <authorList>
            <consortium name="WormBaseParasite"/>
        </authorList>
    </citation>
    <scope>IDENTIFICATION</scope>
</reference>
<evidence type="ECO:0000256" key="2">
    <source>
        <dbReference type="ARBA" id="ARBA00022692"/>
    </source>
</evidence>
<comment type="similarity">
    <text evidence="7">Belongs to the LAMP family.</text>
</comment>
<dbReference type="PANTHER" id="PTHR11506:SF35">
    <property type="entry name" value="LYSOSOME-ASSOCIATED MEMBRANE GLYCOPROTEIN 5"/>
    <property type="match status" value="1"/>
</dbReference>
<accession>A0A0K0D788</accession>
<sequence>LRRSERKEWRFDDCLTKALTSHWNFSGRNKHAIRCANLTYVVRFFLSFHFVIFLFYRYARNFNSCMCSSTELRLSNDSMIEIKNVRAIAFAQLDKPEFSKQQVYEQCARDSRTSDIVPIVVGACLAGLVIIVLVAYLIGRARAKRQGY</sequence>
<evidence type="ECO:0000259" key="9">
    <source>
        <dbReference type="Pfam" id="PF21222"/>
    </source>
</evidence>
<dbReference type="STRING" id="6313.A0A0K0D788"/>
<dbReference type="Pfam" id="PF21222">
    <property type="entry name" value="Lamp2_2nd"/>
    <property type="match status" value="1"/>
</dbReference>
<dbReference type="WBParaSite" id="ACAC_0000593301-mRNA-1">
    <property type="protein sequence ID" value="ACAC_0000593301-mRNA-1"/>
    <property type="gene ID" value="ACAC_0000593301"/>
</dbReference>
<evidence type="ECO:0000313" key="11">
    <source>
        <dbReference type="WBParaSite" id="ACAC_0000593301-mRNA-1"/>
    </source>
</evidence>
<evidence type="ECO:0000313" key="10">
    <source>
        <dbReference type="Proteomes" id="UP000035642"/>
    </source>
</evidence>
<dbReference type="AlphaFoldDB" id="A0A0K0D788"/>
<name>A0A0K0D788_ANGCA</name>
<proteinExistence type="inferred from homology"/>
<evidence type="ECO:0000256" key="7">
    <source>
        <dbReference type="PROSITE-ProRule" id="PRU00740"/>
    </source>
</evidence>
<keyword evidence="5 7" id="KW-0472">Membrane</keyword>
<dbReference type="Proteomes" id="UP000035642">
    <property type="component" value="Unassembled WGS sequence"/>
</dbReference>
<keyword evidence="4 8" id="KW-1133">Transmembrane helix</keyword>
<evidence type="ECO:0000256" key="4">
    <source>
        <dbReference type="ARBA" id="ARBA00022989"/>
    </source>
</evidence>
<dbReference type="GO" id="GO:0005765">
    <property type="term" value="C:lysosomal membrane"/>
    <property type="evidence" value="ECO:0007669"/>
    <property type="project" value="TreeGrafter"/>
</dbReference>
<keyword evidence="6" id="KW-0325">Glycoprotein</keyword>
<evidence type="ECO:0000256" key="5">
    <source>
        <dbReference type="ARBA" id="ARBA00023136"/>
    </source>
</evidence>
<feature type="domain" description="Lysosome-associated membrane glycoprotein 2-like transmembrane" evidence="9">
    <location>
        <begin position="117"/>
        <end position="148"/>
    </location>
</feature>
<comment type="caution">
    <text evidence="7">Lacks conserved residue(s) required for the propagation of feature annotation.</text>
</comment>
<dbReference type="PANTHER" id="PTHR11506">
    <property type="entry name" value="LYSOSOME-ASSOCIATED MEMBRANE GLYCOPROTEIN"/>
    <property type="match status" value="1"/>
</dbReference>
<dbReference type="InterPro" id="IPR002000">
    <property type="entry name" value="Lysosome-assoc_membr_glycop"/>
</dbReference>